<accession>A0A7R9BNA7</accession>
<organism evidence="1">
    <name type="scientific">Notodromas monacha</name>
    <dbReference type="NCBI Taxonomy" id="399045"/>
    <lineage>
        <taxon>Eukaryota</taxon>
        <taxon>Metazoa</taxon>
        <taxon>Ecdysozoa</taxon>
        <taxon>Arthropoda</taxon>
        <taxon>Crustacea</taxon>
        <taxon>Oligostraca</taxon>
        <taxon>Ostracoda</taxon>
        <taxon>Podocopa</taxon>
        <taxon>Podocopida</taxon>
        <taxon>Cypridocopina</taxon>
        <taxon>Cypridoidea</taxon>
        <taxon>Cyprididae</taxon>
        <taxon>Notodromas</taxon>
    </lineage>
</organism>
<sequence length="229" mass="25166">MAYAIVVGSAVIRITCRLSAVVTGQAMMLHGIQCSFHFWISREEDTNGNSSHILQLYLSLGDMFHVCEESHLSSLLASRGKKKKKGIYNPSTWFMYFWLSEKILVTLPGFFLGVALLITKPCSDPSGRDSSECDLTYCEFSEKILVTLPGFFLGVALLITKPCSDPSGRDSSECDLTVCVCYMLALVNKFPYGINVEDTLLACFDGLSVLLFVLVPSGSVLEGSFQLPD</sequence>
<dbReference type="AlphaFoldDB" id="A0A7R9BNA7"/>
<evidence type="ECO:0000313" key="1">
    <source>
        <dbReference type="EMBL" id="CAD7277128.1"/>
    </source>
</evidence>
<reference evidence="1" key="1">
    <citation type="submission" date="2020-11" db="EMBL/GenBank/DDBJ databases">
        <authorList>
            <person name="Tran Van P."/>
        </authorList>
    </citation>
    <scope>NUCLEOTIDE SEQUENCE</scope>
</reference>
<proteinExistence type="predicted"/>
<dbReference type="EMBL" id="OA882841">
    <property type="protein sequence ID" value="CAD7277128.1"/>
    <property type="molecule type" value="Genomic_DNA"/>
</dbReference>
<name>A0A7R9BNA7_9CRUS</name>
<evidence type="ECO:0000313" key="2">
    <source>
        <dbReference type="Proteomes" id="UP000678499"/>
    </source>
</evidence>
<dbReference type="Proteomes" id="UP000678499">
    <property type="component" value="Unassembled WGS sequence"/>
</dbReference>
<gene>
    <name evidence="1" type="ORF">NMOB1V02_LOCUS4869</name>
</gene>
<keyword evidence="2" id="KW-1185">Reference proteome</keyword>
<protein>
    <submittedName>
        <fullName evidence="1">Uncharacterized protein</fullName>
    </submittedName>
</protein>
<dbReference type="EMBL" id="CAJPEX010000804">
    <property type="protein sequence ID" value="CAG0917280.1"/>
    <property type="molecule type" value="Genomic_DNA"/>
</dbReference>